<dbReference type="Proteomes" id="UP001200145">
    <property type="component" value="Unassembled WGS sequence"/>
</dbReference>
<dbReference type="Gene3D" id="3.40.50.2000">
    <property type="entry name" value="Glycogen Phosphorylase B"/>
    <property type="match status" value="1"/>
</dbReference>
<dbReference type="EC" id="2.4.-.-" evidence="3"/>
<dbReference type="SUPFAM" id="SSF53756">
    <property type="entry name" value="UDP-Glycosyltransferase/glycogen phosphorylase"/>
    <property type="match status" value="1"/>
</dbReference>
<protein>
    <submittedName>
        <fullName evidence="3">Glycosyltransferase</fullName>
        <ecNumber evidence="3">2.4.-.-</ecNumber>
    </submittedName>
</protein>
<feature type="domain" description="Glycosyl transferase family 1" evidence="2">
    <location>
        <begin position="187"/>
        <end position="349"/>
    </location>
</feature>
<proteinExistence type="predicted"/>
<evidence type="ECO:0000259" key="2">
    <source>
        <dbReference type="Pfam" id="PF00534"/>
    </source>
</evidence>
<keyword evidence="4" id="KW-1185">Reference proteome</keyword>
<dbReference type="GO" id="GO:0016757">
    <property type="term" value="F:glycosyltransferase activity"/>
    <property type="evidence" value="ECO:0007669"/>
    <property type="project" value="UniProtKB-KW"/>
</dbReference>
<dbReference type="RefSeq" id="WP_234868544.1">
    <property type="nucleotide sequence ID" value="NZ_JAKEVY010000007.1"/>
</dbReference>
<name>A0ABS9BMI4_9BACT</name>
<sequence>MKSIACFIDPLVSASPETVEAAFQEVLPSLFSRLPEYRFFLLSSFPDLTWEENVRSQVELVQLPIPKIFLASYETRLKKGLKTWIDHHQPSVYISFDKEAVVEGARNTLLFSTASHLLVDSKGKRMTKAPAKLPAWTGSSMICLPFTSDKQQVLQVFPAIENQLKVQYPALQPDCHSISWSEQETIKIRHSGGRDYFLYVGPLHAGNEIIELLKSYSLLKKWLMTGMPLILAGPATEETPQLESLLKTYKYRSDVTLLPDLDQVELSPLLAGAYLMAYPYREGAATWPLEWAMSAGTPLITTSHPDTKEICGEGAWYAPSGDLDAWAHQMMLLYKDEHQRSQLIEKEQQQHMVRNQSLTLDQYTLIIRQLSA</sequence>
<dbReference type="EMBL" id="JAKEVY010000007">
    <property type="protein sequence ID" value="MCF1716937.1"/>
    <property type="molecule type" value="Genomic_DNA"/>
</dbReference>
<comment type="caution">
    <text evidence="3">The sequence shown here is derived from an EMBL/GenBank/DDBJ whole genome shotgun (WGS) entry which is preliminary data.</text>
</comment>
<dbReference type="PANTHER" id="PTHR46401:SF2">
    <property type="entry name" value="GLYCOSYLTRANSFERASE WBBK-RELATED"/>
    <property type="match status" value="1"/>
</dbReference>
<evidence type="ECO:0000313" key="4">
    <source>
        <dbReference type="Proteomes" id="UP001200145"/>
    </source>
</evidence>
<dbReference type="Pfam" id="PF00534">
    <property type="entry name" value="Glycos_transf_1"/>
    <property type="match status" value="1"/>
</dbReference>
<gene>
    <name evidence="3" type="ORF">L0U88_20010</name>
</gene>
<evidence type="ECO:0000256" key="1">
    <source>
        <dbReference type="ARBA" id="ARBA00022679"/>
    </source>
</evidence>
<dbReference type="PANTHER" id="PTHR46401">
    <property type="entry name" value="GLYCOSYLTRANSFERASE WBBK-RELATED"/>
    <property type="match status" value="1"/>
</dbReference>
<reference evidence="3 4" key="1">
    <citation type="submission" date="2022-01" db="EMBL/GenBank/DDBJ databases">
        <title>Flavihumibacter sp. nov., isolated from sediment of a river.</title>
        <authorList>
            <person name="Liu H."/>
        </authorList>
    </citation>
    <scope>NUCLEOTIDE SEQUENCE [LARGE SCALE GENOMIC DNA]</scope>
    <source>
        <strain evidence="3 4">RY-1</strain>
    </source>
</reference>
<organism evidence="3 4">
    <name type="scientific">Flavihumibacter fluminis</name>
    <dbReference type="NCBI Taxonomy" id="2909236"/>
    <lineage>
        <taxon>Bacteria</taxon>
        <taxon>Pseudomonadati</taxon>
        <taxon>Bacteroidota</taxon>
        <taxon>Chitinophagia</taxon>
        <taxon>Chitinophagales</taxon>
        <taxon>Chitinophagaceae</taxon>
        <taxon>Flavihumibacter</taxon>
    </lineage>
</organism>
<keyword evidence="3" id="KW-0328">Glycosyltransferase</keyword>
<evidence type="ECO:0000313" key="3">
    <source>
        <dbReference type="EMBL" id="MCF1716937.1"/>
    </source>
</evidence>
<keyword evidence="1 3" id="KW-0808">Transferase</keyword>
<dbReference type="InterPro" id="IPR001296">
    <property type="entry name" value="Glyco_trans_1"/>
</dbReference>
<accession>A0ABS9BMI4</accession>